<comment type="subcellular location">
    <subcellularLocation>
        <location evidence="1">Membrane</location>
        <topology evidence="1">Multi-pass membrane protein</topology>
    </subcellularLocation>
</comment>
<accession>A0AAW1P8Z8</accession>
<dbReference type="GO" id="GO:0016020">
    <property type="term" value="C:membrane"/>
    <property type="evidence" value="ECO:0007669"/>
    <property type="project" value="UniProtKB-SubCell"/>
</dbReference>
<evidence type="ECO:0000256" key="3">
    <source>
        <dbReference type="ARBA" id="ARBA00022692"/>
    </source>
</evidence>
<evidence type="ECO:0000256" key="1">
    <source>
        <dbReference type="ARBA" id="ARBA00004141"/>
    </source>
</evidence>
<keyword evidence="3 6" id="KW-0812">Transmembrane</keyword>
<evidence type="ECO:0000256" key="4">
    <source>
        <dbReference type="ARBA" id="ARBA00022989"/>
    </source>
</evidence>
<evidence type="ECO:0000313" key="7">
    <source>
        <dbReference type="EMBL" id="KAK9806061.1"/>
    </source>
</evidence>
<feature type="transmembrane region" description="Helical" evidence="6">
    <location>
        <begin position="430"/>
        <end position="453"/>
    </location>
</feature>
<protein>
    <recommendedName>
        <fullName evidence="6">Protein DETOXIFICATION</fullName>
    </recommendedName>
    <alternativeName>
        <fullName evidence="6">Multidrug and toxic compound extrusion protein</fullName>
    </alternativeName>
</protein>
<feature type="transmembrane region" description="Helical" evidence="6">
    <location>
        <begin position="316"/>
        <end position="337"/>
    </location>
</feature>
<dbReference type="AlphaFoldDB" id="A0AAW1P8Z8"/>
<evidence type="ECO:0000313" key="8">
    <source>
        <dbReference type="Proteomes" id="UP001465755"/>
    </source>
</evidence>
<name>A0AAW1P8Z8_9CHLO</name>
<organism evidence="7 8">
    <name type="scientific">Symbiochloris irregularis</name>
    <dbReference type="NCBI Taxonomy" id="706552"/>
    <lineage>
        <taxon>Eukaryota</taxon>
        <taxon>Viridiplantae</taxon>
        <taxon>Chlorophyta</taxon>
        <taxon>core chlorophytes</taxon>
        <taxon>Trebouxiophyceae</taxon>
        <taxon>Trebouxiales</taxon>
        <taxon>Trebouxiaceae</taxon>
        <taxon>Symbiochloris</taxon>
    </lineage>
</organism>
<keyword evidence="4 6" id="KW-1133">Transmembrane helix</keyword>
<keyword evidence="8" id="KW-1185">Reference proteome</keyword>
<dbReference type="InterPro" id="IPR045069">
    <property type="entry name" value="MATE_euk"/>
</dbReference>
<evidence type="ECO:0000256" key="2">
    <source>
        <dbReference type="ARBA" id="ARBA00010199"/>
    </source>
</evidence>
<dbReference type="PANTHER" id="PTHR11206">
    <property type="entry name" value="MULTIDRUG RESISTANCE PROTEIN"/>
    <property type="match status" value="1"/>
</dbReference>
<comment type="caution">
    <text evidence="7">The sequence shown here is derived from an EMBL/GenBank/DDBJ whole genome shotgun (WGS) entry which is preliminary data.</text>
</comment>
<feature type="transmembrane region" description="Helical" evidence="6">
    <location>
        <begin position="168"/>
        <end position="186"/>
    </location>
</feature>
<dbReference type="GO" id="GO:0042910">
    <property type="term" value="F:xenobiotic transmembrane transporter activity"/>
    <property type="evidence" value="ECO:0007669"/>
    <property type="project" value="InterPro"/>
</dbReference>
<dbReference type="GO" id="GO:1990961">
    <property type="term" value="P:xenobiotic detoxification by transmembrane export across the plasma membrane"/>
    <property type="evidence" value="ECO:0007669"/>
    <property type="project" value="InterPro"/>
</dbReference>
<dbReference type="CDD" id="cd13132">
    <property type="entry name" value="MATE_eukaryotic"/>
    <property type="match status" value="1"/>
</dbReference>
<evidence type="ECO:0000256" key="5">
    <source>
        <dbReference type="ARBA" id="ARBA00023136"/>
    </source>
</evidence>
<feature type="transmembrane region" description="Helical" evidence="6">
    <location>
        <begin position="134"/>
        <end position="156"/>
    </location>
</feature>
<dbReference type="NCBIfam" id="TIGR00797">
    <property type="entry name" value="matE"/>
    <property type="match status" value="1"/>
</dbReference>
<feature type="transmembrane region" description="Helical" evidence="6">
    <location>
        <begin position="198"/>
        <end position="219"/>
    </location>
</feature>
<dbReference type="InterPro" id="IPR002528">
    <property type="entry name" value="MATE_fam"/>
</dbReference>
<comment type="caution">
    <text evidence="6">Lacks conserved residue(s) required for the propagation of feature annotation.</text>
</comment>
<evidence type="ECO:0000256" key="6">
    <source>
        <dbReference type="RuleBase" id="RU004914"/>
    </source>
</evidence>
<gene>
    <name evidence="7" type="ORF">WJX73_010332</name>
</gene>
<dbReference type="Pfam" id="PF01554">
    <property type="entry name" value="MatE"/>
    <property type="match status" value="2"/>
</dbReference>
<sequence length="483" mass="51824">MKDEFGKGQPRASDDFAREEQALLPARAVEAEARVPVGSWPTVTELRQELASQATIAGPQYINMITMYASNLVCIATVGHLGELELAAASMSISMYSILGQGVILSMVGALDTQASQAFGAHRFDQLGTIFQRTVSFCMVHCVPMNLMFAALPALLRAMGQQPALIHQVTQYLLAMIPTVYLHSIIRPTNRIMLAQRIAIPQACVGTITLIIHVPITYFAVKWFGLLGAAWAYNLTSAMMIVFMWSYVGLVGLGPRVWGVPSKNAFQGWGPFARLAYSSCAMKCIESWSFGSMVLWAGKLPHPDSAVAATGVVFSVYGFFFMSYGAGGMAICARVGNHLGAGDAHRARAAALVGLYLAPCIVLLTAILLVEPHCQSLLIRGFAGDSASPDLQARLRGLLHILAIMQAFDCVQALMQGVIQGAGRQSKGVLINLVSFYICGLPAAILLSFYFGWDVYGLVSGMALGSFIQAVCAGDHISEVQTA</sequence>
<reference evidence="7 8" key="1">
    <citation type="journal article" date="2024" name="Nat. Commun.">
        <title>Phylogenomics reveals the evolutionary origins of lichenization in chlorophyte algae.</title>
        <authorList>
            <person name="Puginier C."/>
            <person name="Libourel C."/>
            <person name="Otte J."/>
            <person name="Skaloud P."/>
            <person name="Haon M."/>
            <person name="Grisel S."/>
            <person name="Petersen M."/>
            <person name="Berrin J.G."/>
            <person name="Delaux P.M."/>
            <person name="Dal Grande F."/>
            <person name="Keller J."/>
        </authorList>
    </citation>
    <scope>NUCLEOTIDE SEQUENCE [LARGE SCALE GENOMIC DNA]</scope>
    <source>
        <strain evidence="7 8">SAG 2036</strain>
    </source>
</reference>
<feature type="transmembrane region" description="Helical" evidence="6">
    <location>
        <begin position="231"/>
        <end position="254"/>
    </location>
</feature>
<proteinExistence type="inferred from homology"/>
<keyword evidence="5 6" id="KW-0472">Membrane</keyword>
<dbReference type="GO" id="GO:0015297">
    <property type="term" value="F:antiporter activity"/>
    <property type="evidence" value="ECO:0007669"/>
    <property type="project" value="InterPro"/>
</dbReference>
<feature type="transmembrane region" description="Helical" evidence="6">
    <location>
        <begin position="349"/>
        <end position="370"/>
    </location>
</feature>
<dbReference type="Proteomes" id="UP001465755">
    <property type="component" value="Unassembled WGS sequence"/>
</dbReference>
<dbReference type="EMBL" id="JALJOQ010000039">
    <property type="protein sequence ID" value="KAK9806061.1"/>
    <property type="molecule type" value="Genomic_DNA"/>
</dbReference>
<comment type="similarity">
    <text evidence="2 6">Belongs to the multi antimicrobial extrusion (MATE) (TC 2.A.66.1) family.</text>
</comment>